<accession>A0A8S5NM89</accession>
<reference evidence="2" key="1">
    <citation type="journal article" date="2021" name="Proc. Natl. Acad. Sci. U.S.A.">
        <title>A Catalog of Tens of Thousands of Viruses from Human Metagenomes Reveals Hidden Associations with Chronic Diseases.</title>
        <authorList>
            <person name="Tisza M.J."/>
            <person name="Buck C.B."/>
        </authorList>
    </citation>
    <scope>NUCLEOTIDE SEQUENCE</scope>
    <source>
        <strain evidence="2">Ct1is2</strain>
    </source>
</reference>
<evidence type="ECO:0000313" key="2">
    <source>
        <dbReference type="EMBL" id="DAD95838.1"/>
    </source>
</evidence>
<feature type="domain" description="IrrE N-terminal-like" evidence="1">
    <location>
        <begin position="20"/>
        <end position="107"/>
    </location>
</feature>
<organism evidence="2">
    <name type="scientific">Siphoviridae sp. ct1is2</name>
    <dbReference type="NCBI Taxonomy" id="2826273"/>
    <lineage>
        <taxon>Viruses</taxon>
        <taxon>Duplodnaviria</taxon>
        <taxon>Heunggongvirae</taxon>
        <taxon>Uroviricota</taxon>
        <taxon>Caudoviricetes</taxon>
    </lineage>
</organism>
<dbReference type="Pfam" id="PF06114">
    <property type="entry name" value="Peptidase_M78"/>
    <property type="match status" value="1"/>
</dbReference>
<proteinExistence type="predicted"/>
<evidence type="ECO:0000259" key="1">
    <source>
        <dbReference type="Pfam" id="PF06114"/>
    </source>
</evidence>
<name>A0A8S5NM89_9CAUD</name>
<dbReference type="InterPro" id="IPR010359">
    <property type="entry name" value="IrrE_HExxH"/>
</dbReference>
<dbReference type="EMBL" id="BK015204">
    <property type="protein sequence ID" value="DAD95838.1"/>
    <property type="molecule type" value="Genomic_DNA"/>
</dbReference>
<sequence length="150" mass="17325">MIMFPELTYKTEHGMPIGQKGLLINETIYLNPNQEKYELNSTLAEELGHYLTSYGNIVLQDTNEKRKQERRARDIGSILVVSPQDIIECFEEGCRSTLECALHLQITEDTFKDAVKYYSRRFSGIKTENNYTLLFQQNGTVAVLKSFNNF</sequence>
<protein>
    <submittedName>
        <fullName evidence="2">IrrE protein</fullName>
    </submittedName>
</protein>